<dbReference type="Proteomes" id="UP001356308">
    <property type="component" value="Unassembled WGS sequence"/>
</dbReference>
<comment type="caution">
    <text evidence="1">The sequence shown here is derived from an EMBL/GenBank/DDBJ whole genome shotgun (WGS) entry which is preliminary data.</text>
</comment>
<accession>A0ABU7IQI3</accession>
<sequence>MRKIAFLMLPFLMIHSCKQDNKSNSEQVNSRTPTEVSTSKNIDYSGNYVDDGYVKKNEGYDWIAVIVNKIDDNSISVSVRSRADKKRPTCTFDTKAYKKNEGVYEAVYKGKKIRFRFSNDSISIAPENPEDDGVLSFFCSGGASFTGTYRKIDGELDKKQVDPTSFSKVLNLQGVGFNVSSLEKEENMLSIFTFGLQEQEYNESFNITGESVINAEVEDLNSDGSPELLVYTQSVESNKYGKVYAFSVNNMKSMSQVYFPPVSENSRINKGYNGHDEFFVVENNLVQRFPVFNDEDSSGETRQVSYTLVDGEAMRKFEVDSITDY</sequence>
<reference evidence="1 2" key="1">
    <citation type="submission" date="2024-01" db="EMBL/GenBank/DDBJ databases">
        <title>Maribacter spp. originated from different algae showed divergent polysaccharides utilization ability.</title>
        <authorList>
            <person name="Wang H."/>
            <person name="Wu Y."/>
        </authorList>
    </citation>
    <scope>NUCLEOTIDE SEQUENCE [LARGE SCALE GENOMIC DNA]</scope>
    <source>
        <strain evidence="1 2">PR1</strain>
    </source>
</reference>
<dbReference type="EMBL" id="JAZDDG010000002">
    <property type="protein sequence ID" value="MEE1975222.1"/>
    <property type="molecule type" value="Genomic_DNA"/>
</dbReference>
<evidence type="ECO:0008006" key="3">
    <source>
        <dbReference type="Google" id="ProtNLM"/>
    </source>
</evidence>
<dbReference type="InterPro" id="IPR038643">
    <property type="entry name" value="PliI_sf"/>
</dbReference>
<dbReference type="RefSeq" id="WP_272650050.1">
    <property type="nucleotide sequence ID" value="NZ_JAZDDG010000002.1"/>
</dbReference>
<protein>
    <recommendedName>
        <fullName evidence="3">PliI/PliC-like inhibitor of I-type lysozyme</fullName>
    </recommendedName>
</protein>
<evidence type="ECO:0000313" key="1">
    <source>
        <dbReference type="EMBL" id="MEE1975222.1"/>
    </source>
</evidence>
<keyword evidence="2" id="KW-1185">Reference proteome</keyword>
<organism evidence="1 2">
    <name type="scientific">Maribacter cobaltidurans</name>
    <dbReference type="NCBI Taxonomy" id="1178778"/>
    <lineage>
        <taxon>Bacteria</taxon>
        <taxon>Pseudomonadati</taxon>
        <taxon>Bacteroidota</taxon>
        <taxon>Flavobacteriia</taxon>
        <taxon>Flavobacteriales</taxon>
        <taxon>Flavobacteriaceae</taxon>
        <taxon>Maribacter</taxon>
    </lineage>
</organism>
<proteinExistence type="predicted"/>
<gene>
    <name evidence="1" type="ORF">V1I91_04035</name>
</gene>
<evidence type="ECO:0000313" key="2">
    <source>
        <dbReference type="Proteomes" id="UP001356308"/>
    </source>
</evidence>
<name>A0ABU7IQI3_9FLAO</name>
<dbReference type="Gene3D" id="2.40.128.460">
    <property type="entry name" value="Periplasmic lysozyme inhibitor of I-type lysozyme"/>
    <property type="match status" value="1"/>
</dbReference>